<comment type="caution">
    <text evidence="2">The sequence shown here is derived from an EMBL/GenBank/DDBJ whole genome shotgun (WGS) entry which is preliminary data.</text>
</comment>
<reference evidence="2 3" key="1">
    <citation type="submission" date="2016-05" db="EMBL/GenBank/DDBJ databases">
        <title>Comparative genomics of biotechnologically important yeasts.</title>
        <authorList>
            <consortium name="DOE Joint Genome Institute"/>
            <person name="Riley R."/>
            <person name="Haridas S."/>
            <person name="Wolfe K.H."/>
            <person name="Lopes M.R."/>
            <person name="Hittinger C.T."/>
            <person name="Goker M."/>
            <person name="Salamov A."/>
            <person name="Wisecaver J."/>
            <person name="Long T.M."/>
            <person name="Aerts A.L."/>
            <person name="Barry K."/>
            <person name="Choi C."/>
            <person name="Clum A."/>
            <person name="Coughlan A.Y."/>
            <person name="Deshpande S."/>
            <person name="Douglass A.P."/>
            <person name="Hanson S.J."/>
            <person name="Klenk H.-P."/>
            <person name="LaButti K."/>
            <person name="Lapidus A."/>
            <person name="Lindquist E."/>
            <person name="Lipzen A."/>
            <person name="Meier-kolthoff J.P."/>
            <person name="Ohm R.A."/>
            <person name="Otillar R.P."/>
            <person name="Pangilinan J."/>
            <person name="Peng Y."/>
            <person name="Rokas A."/>
            <person name="Rosa C.A."/>
            <person name="Scheuner C."/>
            <person name="Sibirny A.A."/>
            <person name="Slot J.C."/>
            <person name="Stielow J.B."/>
            <person name="Sun H."/>
            <person name="Kurtzman C.P."/>
            <person name="Blackwell M."/>
            <person name="Grigoriev I.V."/>
            <person name="Jeffries T.W."/>
        </authorList>
    </citation>
    <scope>NUCLEOTIDE SEQUENCE [LARGE SCALE GENOMIC DNA]</scope>
    <source>
        <strain evidence="2 3">NRRL YB-4993</strain>
    </source>
</reference>
<protein>
    <submittedName>
        <fullName evidence="2">Uncharacterized protein</fullName>
    </submittedName>
</protein>
<gene>
    <name evidence="2" type="ORF">METBIDRAFT_10074</name>
</gene>
<feature type="compositionally biased region" description="Polar residues" evidence="1">
    <location>
        <begin position="179"/>
        <end position="192"/>
    </location>
</feature>
<dbReference type="RefSeq" id="XP_018714342.1">
    <property type="nucleotide sequence ID" value="XM_018853679.1"/>
</dbReference>
<name>A0A1A0HIN0_9ASCO</name>
<proteinExistence type="predicted"/>
<accession>A0A1A0HIN0</accession>
<feature type="region of interest" description="Disordered" evidence="1">
    <location>
        <begin position="169"/>
        <end position="208"/>
    </location>
</feature>
<organism evidence="2 3">
    <name type="scientific">Metschnikowia bicuspidata var. bicuspidata NRRL YB-4993</name>
    <dbReference type="NCBI Taxonomy" id="869754"/>
    <lineage>
        <taxon>Eukaryota</taxon>
        <taxon>Fungi</taxon>
        <taxon>Dikarya</taxon>
        <taxon>Ascomycota</taxon>
        <taxon>Saccharomycotina</taxon>
        <taxon>Pichiomycetes</taxon>
        <taxon>Metschnikowiaceae</taxon>
        <taxon>Metschnikowia</taxon>
    </lineage>
</organism>
<dbReference type="AlphaFoldDB" id="A0A1A0HIN0"/>
<sequence>MLILSGRKKSGKISRISSESLPSAGYIYQRLGSVSPGSALCDDSHCLPPTESIADDFSVEWEKHKQHRRFRKSLGKFRKRFSHRPKWLKSGLENLTKVLASSEECAPLLSEMELVFEQIPSTGGLQERTKSAWTLDSLAPSNPVGTETQYIPASETRWPAHLEEDLIEESAPRDFATKDPQTGDSHSLSSAGEDSTEMDADDDAESEAFYEQRGGKYDSAGEIMLEAMVGKAGKMCVVLYKILRFLSTSHGNLRHLEVFAPAAKDHWSYEYSDISSVETEQESVYDSEACSPDPAELADLSAKGLINNGDAGSAGIGSSLNDSSSVETASLVEENPGPFSDLPSPLLQIATAKAAGSGNMASGIGRSISAKSGVESPATGSCATSGNAASEKSPIDVEAGDSAEIGLVAVCDAEHSQERSALAQTPIVEVLGPLSAEQTIASPESELMFYAELGFVFAGAEVALDFEQNSAAVGEDARHSKVNEDVVSQFETGEDASNLSTPISMADVPMIEGAAHSQESCPQENVLQNGTPNNVAPTSFATSDSLELVPILALLHIQDTGSASFVNQVQESAILQLPVEESSEPHSHSAESKKEAPILDLCPAKPDESLVMESGMCNPCSKISKSWADYDSDAGDSVCEYFSGLLGEDAASIVPALDKEDVCKAQPQYRDKPALHNTRRSLTEDATATESPALLNLLLSQISTSSPESCWKSIFVENFSSGPLLPMDQTGSKRPPLLSLAPEEEASIVVYSCDDDSEPFVFDTSKKVDLASDSRRSVDASDKTTAGDKKEDSVENYRDLLYTDEESWMKTEFLLLDFEEEDHLPLQSRARTVRFATEADHFSSDCESSLALEHNREIEMESEQDMELSAISTGPFLSELESLVELETALAQIAEANSTEVAHQLTASIRKYRLDFLEAINSAVIPCNEQIKQLARDVLAARNTQWELFSLGSAVQTEISVLSENLRDADTEDCRQVLEKLHACGSMVADMEAKYQKTHDDFGILESNFRTRFTKIMDTVNQIISTRDRLLETYDEFCELNVSNTFSLDDISRCVHVDEFEKKTTWHYYLDFDEFETSFSCNIACLLLSMDVVDSLVQLVRGNYAEVEQRLDITS</sequence>
<evidence type="ECO:0000313" key="2">
    <source>
        <dbReference type="EMBL" id="OBA23861.1"/>
    </source>
</evidence>
<feature type="compositionally biased region" description="Polar residues" evidence="1">
    <location>
        <begin position="378"/>
        <end position="390"/>
    </location>
</feature>
<dbReference type="GeneID" id="30026655"/>
<evidence type="ECO:0000256" key="1">
    <source>
        <dbReference type="SAM" id="MobiDB-lite"/>
    </source>
</evidence>
<evidence type="ECO:0000313" key="3">
    <source>
        <dbReference type="Proteomes" id="UP000092555"/>
    </source>
</evidence>
<keyword evidence="3" id="KW-1185">Reference proteome</keyword>
<feature type="compositionally biased region" description="Acidic residues" evidence="1">
    <location>
        <begin position="194"/>
        <end position="208"/>
    </location>
</feature>
<feature type="region of interest" description="Disordered" evidence="1">
    <location>
        <begin position="370"/>
        <end position="395"/>
    </location>
</feature>
<dbReference type="EMBL" id="LXTC01000001">
    <property type="protein sequence ID" value="OBA23861.1"/>
    <property type="molecule type" value="Genomic_DNA"/>
</dbReference>
<dbReference type="Proteomes" id="UP000092555">
    <property type="component" value="Unassembled WGS sequence"/>
</dbReference>